<proteinExistence type="predicted"/>
<reference evidence="2 3" key="1">
    <citation type="submission" date="2016-10" db="EMBL/GenBank/DDBJ databases">
        <authorList>
            <person name="de Groot N.N."/>
        </authorList>
    </citation>
    <scope>NUCLEOTIDE SEQUENCE [LARGE SCALE GENOMIC DNA]</scope>
    <source>
        <strain evidence="2 3">HLD2</strain>
    </source>
</reference>
<evidence type="ECO:0000259" key="1">
    <source>
        <dbReference type="Pfam" id="PF08241"/>
    </source>
</evidence>
<dbReference type="STRING" id="415747.SAMN03097708_01377"/>
<dbReference type="Pfam" id="PF08241">
    <property type="entry name" value="Methyltransf_11"/>
    <property type="match status" value="1"/>
</dbReference>
<dbReference type="Proteomes" id="UP000199648">
    <property type="component" value="Unassembled WGS sequence"/>
</dbReference>
<dbReference type="GO" id="GO:0008757">
    <property type="term" value="F:S-adenosylmethionine-dependent methyltransferase activity"/>
    <property type="evidence" value="ECO:0007669"/>
    <property type="project" value="InterPro"/>
</dbReference>
<keyword evidence="3" id="KW-1185">Reference proteome</keyword>
<keyword evidence="2" id="KW-0808">Transferase</keyword>
<name>A0A1G5Q662_9GAMM</name>
<organism evidence="2 3">
    <name type="scientific">Thiohalomonas denitrificans</name>
    <dbReference type="NCBI Taxonomy" id="415747"/>
    <lineage>
        <taxon>Bacteria</taxon>
        <taxon>Pseudomonadati</taxon>
        <taxon>Pseudomonadota</taxon>
        <taxon>Gammaproteobacteria</taxon>
        <taxon>Thiohalomonadales</taxon>
        <taxon>Thiohalomonadaceae</taxon>
        <taxon>Thiohalomonas</taxon>
    </lineage>
</organism>
<keyword evidence="2" id="KW-0489">Methyltransferase</keyword>
<dbReference type="InterPro" id="IPR050508">
    <property type="entry name" value="Methyltransf_Superfamily"/>
</dbReference>
<dbReference type="Gene3D" id="3.40.50.150">
    <property type="entry name" value="Vaccinia Virus protein VP39"/>
    <property type="match status" value="1"/>
</dbReference>
<gene>
    <name evidence="2" type="ORF">SAMN03097708_01377</name>
</gene>
<evidence type="ECO:0000313" key="2">
    <source>
        <dbReference type="EMBL" id="SCZ57167.1"/>
    </source>
</evidence>
<accession>A0A1G5Q662</accession>
<sequence>MDHNSVISAYRRYAGIYDFVFGSVFEPGRQRVVEMMDCRPGENILEAGVGTGLSLTHYPAHADVVGIDLSPDMLDRAGNRVRKTGLGNATLHCMDVQEMGFPDDSFDKVACMYVASVVPDPVAMLAEVKRVCRPGGDIFVVNHFTSSGGPARWMEEMLSPLAKRLGFRPIFPMDEFIELADMEVAEVAPVNAFGYWTLVHLRNSPRSLEAVGEQAA</sequence>
<dbReference type="RefSeq" id="WP_092994468.1">
    <property type="nucleotide sequence ID" value="NZ_FMWD01000004.1"/>
</dbReference>
<dbReference type="AlphaFoldDB" id="A0A1G5Q662"/>
<dbReference type="CDD" id="cd02440">
    <property type="entry name" value="AdoMet_MTases"/>
    <property type="match status" value="1"/>
</dbReference>
<dbReference type="SUPFAM" id="SSF53335">
    <property type="entry name" value="S-adenosyl-L-methionine-dependent methyltransferases"/>
    <property type="match status" value="1"/>
</dbReference>
<dbReference type="GO" id="GO:0032259">
    <property type="term" value="P:methylation"/>
    <property type="evidence" value="ECO:0007669"/>
    <property type="project" value="UniProtKB-KW"/>
</dbReference>
<dbReference type="PANTHER" id="PTHR42912">
    <property type="entry name" value="METHYLTRANSFERASE"/>
    <property type="match status" value="1"/>
</dbReference>
<dbReference type="EMBL" id="FMWD01000004">
    <property type="protein sequence ID" value="SCZ57167.1"/>
    <property type="molecule type" value="Genomic_DNA"/>
</dbReference>
<dbReference type="InterPro" id="IPR013216">
    <property type="entry name" value="Methyltransf_11"/>
</dbReference>
<feature type="domain" description="Methyltransferase type 11" evidence="1">
    <location>
        <begin position="45"/>
        <end position="139"/>
    </location>
</feature>
<protein>
    <submittedName>
        <fullName evidence="2">Phosphatidylethanolamine N-methyltransferase /phosphatidyl-N-methylethanolamine N-methyltransferase</fullName>
    </submittedName>
</protein>
<dbReference type="OrthoDB" id="323463at2"/>
<evidence type="ECO:0000313" key="3">
    <source>
        <dbReference type="Proteomes" id="UP000199648"/>
    </source>
</evidence>
<dbReference type="InterPro" id="IPR029063">
    <property type="entry name" value="SAM-dependent_MTases_sf"/>
</dbReference>
<dbReference type="PANTHER" id="PTHR42912:SF93">
    <property type="entry name" value="N6-ADENOSINE-METHYLTRANSFERASE TMT1A"/>
    <property type="match status" value="1"/>
</dbReference>